<organism evidence="1 2">
    <name type="scientific">Pseudomonas veronii 1YdBTEX2</name>
    <dbReference type="NCBI Taxonomy" id="1295141"/>
    <lineage>
        <taxon>Bacteria</taxon>
        <taxon>Pseudomonadati</taxon>
        <taxon>Pseudomonadota</taxon>
        <taxon>Gammaproteobacteria</taxon>
        <taxon>Pseudomonadales</taxon>
        <taxon>Pseudomonadaceae</taxon>
        <taxon>Pseudomonas</taxon>
    </lineage>
</organism>
<dbReference type="Proteomes" id="UP000245431">
    <property type="component" value="Chromosome PVE_r2"/>
</dbReference>
<reference evidence="2" key="1">
    <citation type="submission" date="2016-07" db="EMBL/GenBank/DDBJ databases">
        <authorList>
            <person name="Florea S."/>
            <person name="Webb J.S."/>
            <person name="Jaromczyk J."/>
            <person name="Schardl C.L."/>
        </authorList>
    </citation>
    <scope>NUCLEOTIDE SEQUENCE [LARGE SCALE GENOMIC DNA]</scope>
    <source>
        <strain evidence="2">1YdBTEX2</strain>
    </source>
</reference>
<name>A0A1D3K872_PSEVE</name>
<evidence type="ECO:0000313" key="2">
    <source>
        <dbReference type="Proteomes" id="UP000245431"/>
    </source>
</evidence>
<accession>A0A1D3K872</accession>
<dbReference type="EMBL" id="LT599584">
    <property type="protein sequence ID" value="SBW84564.1"/>
    <property type="molecule type" value="Genomic_DNA"/>
</dbReference>
<sequence length="263" mass="30391">MSLKRISNELERLCTVKDLFVYEVPVGHLREVYPVITENTRTSTESRHMGDYEFYRARAVHPEANGSSFHIWHNQVSVVICHQSKCVKFGPTGQLLMHKQGIGLGPALMANVIEWLTKQDVAAYTINPGSLSEVDARTDTAREQRNRFYIAFGFALSNYDQSRTGIDVIGGTFTAECVGDLFVPERYQNRLKTWFGFESELRHEREYGVNCLAELKLLDRWTRSASCLGRWILKQLGWPALFQTRHMHKLKRWEPQPPKTRDK</sequence>
<dbReference type="AlphaFoldDB" id="A0A1D3K872"/>
<proteinExistence type="predicted"/>
<evidence type="ECO:0000313" key="1">
    <source>
        <dbReference type="EMBL" id="SBW84564.1"/>
    </source>
</evidence>
<protein>
    <submittedName>
        <fullName evidence="1">Uncharacterized protein</fullName>
    </submittedName>
</protein>
<gene>
    <name evidence="1" type="ORF">PVE_R2G0538</name>
</gene>